<keyword evidence="1" id="KW-0732">Signal</keyword>
<evidence type="ECO:0000256" key="1">
    <source>
        <dbReference type="SAM" id="SignalP"/>
    </source>
</evidence>
<name>A0ABZ0AZH7_9BURK</name>
<sequence>MTILSFTRAAGALAFVAALGWVPATGHAAAGIAQFTFGEVQVQRSGKNAPLIKGDSIESGDVLNTGPQGRAQVKFTDGGVMSLSPDSQLVIQRYNDAKDGSQDSFLVNFVRGGLRAITGLIGKRNRDNYKVQTSASTIGIRGSGFSSVYNPDGTVTVSGELDEIEVCTKAGCIGLGVGQSVVVQGNELLPIMTSPQATLELPDLRQTITIGGNNVNSEGKAAIVPSCTTSNPNPNPNPSPAAVTASPSVSAGCLF</sequence>
<dbReference type="Proteomes" id="UP001302257">
    <property type="component" value="Chromosome"/>
</dbReference>
<dbReference type="EMBL" id="CP132507">
    <property type="protein sequence ID" value="WNO05068.1"/>
    <property type="molecule type" value="Genomic_DNA"/>
</dbReference>
<dbReference type="InterPro" id="IPR006860">
    <property type="entry name" value="FecR"/>
</dbReference>
<dbReference type="Pfam" id="PF04773">
    <property type="entry name" value="FecR"/>
    <property type="match status" value="1"/>
</dbReference>
<keyword evidence="4" id="KW-1185">Reference proteome</keyword>
<dbReference type="RefSeq" id="WP_313867875.1">
    <property type="nucleotide sequence ID" value="NZ_CP132507.1"/>
</dbReference>
<evidence type="ECO:0000313" key="4">
    <source>
        <dbReference type="Proteomes" id="UP001302257"/>
    </source>
</evidence>
<dbReference type="PANTHER" id="PTHR38731">
    <property type="entry name" value="LIPL45-RELATED LIPOPROTEIN-RELATED"/>
    <property type="match status" value="1"/>
</dbReference>
<accession>A0ABZ0AZH7</accession>
<protein>
    <submittedName>
        <fullName evidence="3">FecR family protein</fullName>
    </submittedName>
</protein>
<feature type="signal peptide" evidence="1">
    <location>
        <begin position="1"/>
        <end position="28"/>
    </location>
</feature>
<reference evidence="3 4" key="1">
    <citation type="submission" date="2023-08" db="EMBL/GenBank/DDBJ databases">
        <title>Rhodoferax potami sp. nov. and Rhodoferax mekongensis sp. nov., isolated from the Mekong River in Thailand.</title>
        <authorList>
            <person name="Kitikhun S."/>
            <person name="Charoenyingcharoen P."/>
            <person name="Siriarchawattana P."/>
            <person name="Likhitrattanapisal S."/>
            <person name="Nilsakha T."/>
            <person name="Chanpet A."/>
            <person name="Rattanawaree P."/>
            <person name="Ingsriswang S."/>
        </authorList>
    </citation>
    <scope>NUCLEOTIDE SEQUENCE [LARGE SCALE GENOMIC DNA]</scope>
    <source>
        <strain evidence="3 4">TBRC 17307</strain>
    </source>
</reference>
<proteinExistence type="predicted"/>
<feature type="domain" description="FecR protein" evidence="2">
    <location>
        <begin position="61"/>
        <end position="158"/>
    </location>
</feature>
<evidence type="ECO:0000259" key="2">
    <source>
        <dbReference type="Pfam" id="PF04773"/>
    </source>
</evidence>
<gene>
    <name evidence="3" type="ORF">RAN89_01210</name>
</gene>
<organism evidence="3 4">
    <name type="scientific">Rhodoferax mekongensis</name>
    <dbReference type="NCBI Taxonomy" id="3068341"/>
    <lineage>
        <taxon>Bacteria</taxon>
        <taxon>Pseudomonadati</taxon>
        <taxon>Pseudomonadota</taxon>
        <taxon>Betaproteobacteria</taxon>
        <taxon>Burkholderiales</taxon>
        <taxon>Comamonadaceae</taxon>
        <taxon>Rhodoferax</taxon>
    </lineage>
</organism>
<feature type="chain" id="PRO_5045427258" evidence="1">
    <location>
        <begin position="29"/>
        <end position="255"/>
    </location>
</feature>
<evidence type="ECO:0000313" key="3">
    <source>
        <dbReference type="EMBL" id="WNO05068.1"/>
    </source>
</evidence>